<name>A0A8S5V1X3_9CAUD</name>
<dbReference type="EMBL" id="BK016182">
    <property type="protein sequence ID" value="DAG00726.1"/>
    <property type="molecule type" value="Genomic_DNA"/>
</dbReference>
<organism evidence="1">
    <name type="scientific">Myoviridae sp. ctJ2i1</name>
    <dbReference type="NCBI Taxonomy" id="2825079"/>
    <lineage>
        <taxon>Viruses</taxon>
        <taxon>Duplodnaviria</taxon>
        <taxon>Heunggongvirae</taxon>
        <taxon>Uroviricota</taxon>
        <taxon>Caudoviricetes</taxon>
    </lineage>
</organism>
<evidence type="ECO:0000313" key="1">
    <source>
        <dbReference type="EMBL" id="DAG00726.1"/>
    </source>
</evidence>
<sequence>MAQDLTKVTINQIDMDAVTETVIAKGNLVYRTDHSDTKAEDVDKVGSIPADHIAVSIDGDRETVNNALKLGGKPAADYMTVTKGNSLTTRTENIKKKFGDDILALRDELYQLRGQLAKNGYVKDIGYYDGYYDCFHNFNQVHLNKELANTKNTVQTDRKSLIFPANTDMDQFSQYDFIAIVNSVTGLQCVRQVAAVDKANFKLTLDRNIANNVILQNAEYYQVFKSYGAVFNGDFLFARPLETVMGDEEYASGETDDTNREFVKMMKPGFGYATTLKFSEGKAGFLKTVELCIKAYGNPGPINCYLIDARDVDLFKNGQQAEAAYKSSQANNDDKFKFFAKTQPKAVSATVERQYVKFSFQQDGKYPIIPDNYYQDPTRYCLIVEFMEVNTENYYEIELINHNKNDLQLNNIFYNYERKSDVAVAHALTESDETKKSDLYFLFRTQQKLTNQPSPVNEGLYSAHVYNRRLQHASKARVELRIKREGLYEASTLSSPSLFTTDAVNLKRNAKNVTINSVHELSLKTEINKPMELRRGDQTDISMPVDVVIGENISKVKGFNNEDITFTTPVLVNNNDPIYRIGYVVAIKAREYKFKDGIITKGQFKRFILPLTEVVKDVHSYADGVSDRLIFEALLYEEGQSIVDYNDFEVQVYWENPELSNSDVTKQEQMGALKEITVSFASDFE</sequence>
<proteinExistence type="predicted"/>
<accession>A0A8S5V1X3</accession>
<reference evidence="1" key="1">
    <citation type="journal article" date="2021" name="Proc. Natl. Acad. Sci. U.S.A.">
        <title>A Catalog of Tens of Thousands of Viruses from Human Metagenomes Reveals Hidden Associations with Chronic Diseases.</title>
        <authorList>
            <person name="Tisza M.J."/>
            <person name="Buck C.B."/>
        </authorList>
    </citation>
    <scope>NUCLEOTIDE SEQUENCE</scope>
    <source>
        <strain evidence="1">CtJ2i1</strain>
    </source>
</reference>
<protein>
    <submittedName>
        <fullName evidence="1">Uncharacterized protein</fullName>
    </submittedName>
</protein>